<dbReference type="EMBL" id="REFW01000004">
    <property type="protein sequence ID" value="RMB58171.1"/>
    <property type="molecule type" value="Genomic_DNA"/>
</dbReference>
<feature type="signal peptide" evidence="5">
    <location>
        <begin position="1"/>
        <end position="24"/>
    </location>
</feature>
<dbReference type="GO" id="GO:1901678">
    <property type="term" value="P:iron coordination entity transport"/>
    <property type="evidence" value="ECO:0007669"/>
    <property type="project" value="UniProtKB-ARBA"/>
</dbReference>
<keyword evidence="8" id="KW-1185">Reference proteome</keyword>
<dbReference type="InterPro" id="IPR051313">
    <property type="entry name" value="Bact_iron-sidero_bind"/>
</dbReference>
<dbReference type="PROSITE" id="PS51257">
    <property type="entry name" value="PROKAR_LIPOPROTEIN"/>
    <property type="match status" value="1"/>
</dbReference>
<dbReference type="PANTHER" id="PTHR30532">
    <property type="entry name" value="IRON III DICITRATE-BINDING PERIPLASMIC PROTEIN"/>
    <property type="match status" value="1"/>
</dbReference>
<evidence type="ECO:0000313" key="7">
    <source>
        <dbReference type="EMBL" id="RMB58171.1"/>
    </source>
</evidence>
<keyword evidence="4 5" id="KW-0732">Signal</keyword>
<keyword evidence="3" id="KW-0813">Transport</keyword>
<dbReference type="Proteomes" id="UP000275256">
    <property type="component" value="Unassembled WGS sequence"/>
</dbReference>
<evidence type="ECO:0000313" key="8">
    <source>
        <dbReference type="Proteomes" id="UP000275256"/>
    </source>
</evidence>
<dbReference type="SUPFAM" id="SSF53807">
    <property type="entry name" value="Helical backbone' metal receptor"/>
    <property type="match status" value="1"/>
</dbReference>
<protein>
    <submittedName>
        <fullName evidence="7">ABC transporter substrate-binding protein</fullName>
    </submittedName>
</protein>
<dbReference type="Pfam" id="PF01497">
    <property type="entry name" value="Peripla_BP_2"/>
    <property type="match status" value="1"/>
</dbReference>
<proteinExistence type="inferred from homology"/>
<dbReference type="PROSITE" id="PS50983">
    <property type="entry name" value="FE_B12_PBP"/>
    <property type="match status" value="1"/>
</dbReference>
<comment type="similarity">
    <text evidence="2">Belongs to the bacterial solute-binding protein 8 family.</text>
</comment>
<feature type="chain" id="PRO_5038819385" evidence="5">
    <location>
        <begin position="25"/>
        <end position="352"/>
    </location>
</feature>
<gene>
    <name evidence="7" type="ORF">EAX62_13215</name>
</gene>
<comment type="subcellular location">
    <subcellularLocation>
        <location evidence="1">Cell envelope</location>
    </subcellularLocation>
</comment>
<sequence length="352" mass="36888">MKLSRRTAIAALGGALLLSTTACSGTQEPGAASSPTEATTAETSAFPVRITHVYGETVVESQPQRVATISWVNSDILLALGVVPVGMDRDTYGNTEDGSTAWKNSKLEELGAPIGSENAPVLFDATNGINFDAIAEATPDLIAAAYSGLTQEEYDKLSKIAPVVGPGVESYQTPWQQSTQMIGDALGKSDEASQLITATEDLVAASGVTAHPEFAEFTAIAGNLDVAVGGINIYGPGDNRSRFLDMLGIPLAPFVPENAPKDQFFFNWSTERANEIESDIFFTWLPAGTTEKDVAADALLGQIPAVKKGGLVVIADEADVLAISALSPLSVPYALDRIVPLFVDATARVAQG</sequence>
<evidence type="ECO:0000256" key="4">
    <source>
        <dbReference type="ARBA" id="ARBA00022729"/>
    </source>
</evidence>
<reference evidence="7 8" key="1">
    <citation type="submission" date="2018-10" db="EMBL/GenBank/DDBJ databases">
        <title>Tessaracoccus antarcticuss sp. nov., isolated from sediment.</title>
        <authorList>
            <person name="Zhou L.Y."/>
            <person name="Du Z.J."/>
        </authorList>
    </citation>
    <scope>NUCLEOTIDE SEQUENCE [LARGE SCALE GENOMIC DNA]</scope>
    <source>
        <strain evidence="7 8">JDX10</strain>
    </source>
</reference>
<dbReference type="InterPro" id="IPR002491">
    <property type="entry name" value="ABC_transptr_periplasmic_BD"/>
</dbReference>
<organism evidence="7 8">
    <name type="scientific">Tessaracoccus antarcticus</name>
    <dbReference type="NCBI Taxonomy" id="2479848"/>
    <lineage>
        <taxon>Bacteria</taxon>
        <taxon>Bacillati</taxon>
        <taxon>Actinomycetota</taxon>
        <taxon>Actinomycetes</taxon>
        <taxon>Propionibacteriales</taxon>
        <taxon>Propionibacteriaceae</taxon>
        <taxon>Tessaracoccus</taxon>
    </lineage>
</organism>
<evidence type="ECO:0000256" key="3">
    <source>
        <dbReference type="ARBA" id="ARBA00022448"/>
    </source>
</evidence>
<dbReference type="GO" id="GO:0030288">
    <property type="term" value="C:outer membrane-bounded periplasmic space"/>
    <property type="evidence" value="ECO:0007669"/>
    <property type="project" value="TreeGrafter"/>
</dbReference>
<evidence type="ECO:0000256" key="2">
    <source>
        <dbReference type="ARBA" id="ARBA00008814"/>
    </source>
</evidence>
<name>A0A3M0FZL5_9ACTN</name>
<evidence type="ECO:0000256" key="1">
    <source>
        <dbReference type="ARBA" id="ARBA00004196"/>
    </source>
</evidence>
<dbReference type="RefSeq" id="WP_121902209.1">
    <property type="nucleotide sequence ID" value="NZ_REFW01000004.1"/>
</dbReference>
<accession>A0A3M0FZL5</accession>
<dbReference type="AlphaFoldDB" id="A0A3M0FZL5"/>
<dbReference type="PANTHER" id="PTHR30532:SF24">
    <property type="entry name" value="FERRIC ENTEROBACTIN-BINDING PERIPLASMIC PROTEIN FEPB"/>
    <property type="match status" value="1"/>
</dbReference>
<evidence type="ECO:0000256" key="5">
    <source>
        <dbReference type="SAM" id="SignalP"/>
    </source>
</evidence>
<dbReference type="OrthoDB" id="1846031at2"/>
<dbReference type="Gene3D" id="3.40.50.1980">
    <property type="entry name" value="Nitrogenase molybdenum iron protein domain"/>
    <property type="match status" value="2"/>
</dbReference>
<comment type="caution">
    <text evidence="7">The sequence shown here is derived from an EMBL/GenBank/DDBJ whole genome shotgun (WGS) entry which is preliminary data.</text>
</comment>
<feature type="domain" description="Fe/B12 periplasmic-binding" evidence="6">
    <location>
        <begin position="65"/>
        <end position="346"/>
    </location>
</feature>
<evidence type="ECO:0000259" key="6">
    <source>
        <dbReference type="PROSITE" id="PS50983"/>
    </source>
</evidence>